<organism evidence="2 3">
    <name type="scientific">Anoxybacillus flavithermus (strain DSM 21510 / WK1)</name>
    <dbReference type="NCBI Taxonomy" id="491915"/>
    <lineage>
        <taxon>Bacteria</taxon>
        <taxon>Bacillati</taxon>
        <taxon>Bacillota</taxon>
        <taxon>Bacilli</taxon>
        <taxon>Bacillales</taxon>
        <taxon>Anoxybacillaceae</taxon>
        <taxon>Anoxybacillus</taxon>
    </lineage>
</organism>
<dbReference type="Pfam" id="PF04350">
    <property type="entry name" value="PilO"/>
    <property type="match status" value="1"/>
</dbReference>
<dbReference type="KEGG" id="afl:Aflv_0631"/>
<dbReference type="eggNOG" id="ENOG50323NA">
    <property type="taxonomic scope" value="Bacteria"/>
</dbReference>
<sequence>MEKTATRRGSMRKTLIISLSLLLLTLLSFVLYMYIYKPLDDRREQMKTELQTEKKLLQTLQAKQTPDELRVSIVELQKRVPVQPFVEQFLLDIEKAEVVSNSEVLSLTFQEGENVEGPPTPIQKLTVNLSVRSPSYFALEQFIDTLERSKRIVSVDSLSFTGYEEWTTVMDEVPELSYSLTVSTFYAPELRQWIKQLPPLDLPQPSEKRNPFPSLTEQ</sequence>
<evidence type="ECO:0000256" key="1">
    <source>
        <dbReference type="SAM" id="Phobius"/>
    </source>
</evidence>
<dbReference type="Gene3D" id="3.30.70.60">
    <property type="match status" value="1"/>
</dbReference>
<keyword evidence="1" id="KW-1133">Transmembrane helix</keyword>
<dbReference type="STRING" id="491915.Aflv_0631"/>
<evidence type="ECO:0000313" key="3">
    <source>
        <dbReference type="Proteomes" id="UP000000742"/>
    </source>
</evidence>
<dbReference type="GO" id="GO:0043683">
    <property type="term" value="P:type IV pilus assembly"/>
    <property type="evidence" value="ECO:0007669"/>
    <property type="project" value="InterPro"/>
</dbReference>
<keyword evidence="1" id="KW-0472">Membrane</keyword>
<keyword evidence="1" id="KW-0812">Transmembrane</keyword>
<evidence type="ECO:0000313" key="2">
    <source>
        <dbReference type="EMBL" id="ACJ33012.1"/>
    </source>
</evidence>
<dbReference type="InterPro" id="IPR014717">
    <property type="entry name" value="Transl_elong_EF1B/ribsomal_bS6"/>
</dbReference>
<dbReference type="AlphaFoldDB" id="B7GH56"/>
<proteinExistence type="predicted"/>
<dbReference type="Proteomes" id="UP000000742">
    <property type="component" value="Chromosome"/>
</dbReference>
<dbReference type="HOGENOM" id="CLU_077395_1_0_9"/>
<reference evidence="2 3" key="1">
    <citation type="journal article" date="2008" name="Genome Biol.">
        <title>Encapsulated in silica: genome, proteome and physiology of the thermophilic bacterium Anoxybacillus flavithermus WK1.</title>
        <authorList>
            <person name="Saw J.H."/>
            <person name="Mountain B.W."/>
            <person name="Feng L."/>
            <person name="Omelchenko M.V."/>
            <person name="Hou S."/>
            <person name="Saito J.A."/>
            <person name="Stott M.B."/>
            <person name="Li D."/>
            <person name="Zhao G."/>
            <person name="Wu J."/>
            <person name="Galperin M.Y."/>
            <person name="Koonin E.V."/>
            <person name="Makarova K.S."/>
            <person name="Wolf Y.I."/>
            <person name="Rigden D.J."/>
            <person name="Dunfield P.F."/>
            <person name="Wang L."/>
            <person name="Alam M."/>
        </authorList>
    </citation>
    <scope>NUCLEOTIDE SEQUENCE [LARGE SCALE GENOMIC DNA]</scope>
    <source>
        <strain evidence="3">DSM 21510 / WK1</strain>
    </source>
</reference>
<feature type="transmembrane region" description="Helical" evidence="1">
    <location>
        <begin position="15"/>
        <end position="36"/>
    </location>
</feature>
<gene>
    <name evidence="2" type="ordered locus">Aflv_0631</name>
</gene>
<dbReference type="GO" id="GO:0043107">
    <property type="term" value="P:type IV pilus-dependent motility"/>
    <property type="evidence" value="ECO:0007669"/>
    <property type="project" value="InterPro"/>
</dbReference>
<dbReference type="EMBL" id="CP000922">
    <property type="protein sequence ID" value="ACJ33012.1"/>
    <property type="molecule type" value="Genomic_DNA"/>
</dbReference>
<dbReference type="InterPro" id="IPR007445">
    <property type="entry name" value="PilO"/>
</dbReference>
<protein>
    <submittedName>
        <fullName evidence="2">Pilus assembly protein PilO</fullName>
    </submittedName>
</protein>
<name>B7GH56_ANOFW</name>
<accession>B7GH56</accession>